<gene>
    <name evidence="1" type="ORF">LCGC14_0889850</name>
</gene>
<dbReference type="AlphaFoldDB" id="A0A0F9PKC9"/>
<protein>
    <submittedName>
        <fullName evidence="1">Uncharacterized protein</fullName>
    </submittedName>
</protein>
<sequence>MDNITTYIYWKHKYCPGGSRAPKMIQTNR</sequence>
<evidence type="ECO:0000313" key="1">
    <source>
        <dbReference type="EMBL" id="KKN24937.1"/>
    </source>
</evidence>
<organism evidence="1">
    <name type="scientific">marine sediment metagenome</name>
    <dbReference type="NCBI Taxonomy" id="412755"/>
    <lineage>
        <taxon>unclassified sequences</taxon>
        <taxon>metagenomes</taxon>
        <taxon>ecological metagenomes</taxon>
    </lineage>
</organism>
<proteinExistence type="predicted"/>
<dbReference type="EMBL" id="LAZR01002844">
    <property type="protein sequence ID" value="KKN24937.1"/>
    <property type="molecule type" value="Genomic_DNA"/>
</dbReference>
<accession>A0A0F9PKC9</accession>
<comment type="caution">
    <text evidence="1">The sequence shown here is derived from an EMBL/GenBank/DDBJ whole genome shotgun (WGS) entry which is preliminary data.</text>
</comment>
<name>A0A0F9PKC9_9ZZZZ</name>
<reference evidence="1" key="1">
    <citation type="journal article" date="2015" name="Nature">
        <title>Complex archaea that bridge the gap between prokaryotes and eukaryotes.</title>
        <authorList>
            <person name="Spang A."/>
            <person name="Saw J.H."/>
            <person name="Jorgensen S.L."/>
            <person name="Zaremba-Niedzwiedzka K."/>
            <person name="Martijn J."/>
            <person name="Lind A.E."/>
            <person name="van Eijk R."/>
            <person name="Schleper C."/>
            <person name="Guy L."/>
            <person name="Ettema T.J."/>
        </authorList>
    </citation>
    <scope>NUCLEOTIDE SEQUENCE</scope>
</reference>